<dbReference type="Pfam" id="PF01476">
    <property type="entry name" value="LysM"/>
    <property type="match status" value="1"/>
</dbReference>
<comment type="caution">
    <text evidence="3">The sequence shown here is derived from an EMBL/GenBank/DDBJ whole genome shotgun (WGS) entry which is preliminary data.</text>
</comment>
<sequence length="135" mass="15465">MMTSRFSGYGTKKELIIDRNRRSGRAGSRSSRQRHKTRVELAISLVLIVIALLAIFFLNRPMTASASQEKTYQECYRSIEINPGDTLYKLADQYKKDPSVSRRQYVNKIIETNHLTSQNIYSGMSLVVPVYAEVQ</sequence>
<dbReference type="EMBL" id="ACIP02000002">
    <property type="protein sequence ID" value="EEP28356.1"/>
    <property type="molecule type" value="Genomic_DNA"/>
</dbReference>
<evidence type="ECO:0000313" key="3">
    <source>
        <dbReference type="EMBL" id="EEP28356.1"/>
    </source>
</evidence>
<dbReference type="HOGENOM" id="CLU_136034_1_1_9"/>
<keyword evidence="1" id="KW-0812">Transmembrane</keyword>
<accession>C4GB63</accession>
<evidence type="ECO:0000259" key="2">
    <source>
        <dbReference type="PROSITE" id="PS51782"/>
    </source>
</evidence>
<feature type="domain" description="LysM" evidence="2">
    <location>
        <begin position="77"/>
        <end position="128"/>
    </location>
</feature>
<gene>
    <name evidence="3" type="ORF">GCWU000342_01164</name>
</gene>
<dbReference type="STRING" id="626523.GCWU000342_01164"/>
<keyword evidence="1" id="KW-1133">Transmembrane helix</keyword>
<feature type="transmembrane region" description="Helical" evidence="1">
    <location>
        <begin position="39"/>
        <end position="58"/>
    </location>
</feature>
<dbReference type="InterPro" id="IPR018392">
    <property type="entry name" value="LysM"/>
</dbReference>
<evidence type="ECO:0000313" key="4">
    <source>
        <dbReference type="Proteomes" id="UP000003494"/>
    </source>
</evidence>
<name>C4GB63_9FIRM</name>
<dbReference type="AlphaFoldDB" id="C4GB63"/>
<reference evidence="3" key="1">
    <citation type="submission" date="2009-04" db="EMBL/GenBank/DDBJ databases">
        <authorList>
            <person name="Weinstock G."/>
            <person name="Sodergren E."/>
            <person name="Clifton S."/>
            <person name="Fulton L."/>
            <person name="Fulton B."/>
            <person name="Courtney L."/>
            <person name="Fronick C."/>
            <person name="Harrison M."/>
            <person name="Strong C."/>
            <person name="Farmer C."/>
            <person name="Delahaunty K."/>
            <person name="Markovic C."/>
            <person name="Hall O."/>
            <person name="Minx P."/>
            <person name="Tomlinson C."/>
            <person name="Mitreva M."/>
            <person name="Nelson J."/>
            <person name="Hou S."/>
            <person name="Wollam A."/>
            <person name="Pepin K.H."/>
            <person name="Johnson M."/>
            <person name="Bhonagiri V."/>
            <person name="Nash W.E."/>
            <person name="Warren W."/>
            <person name="Chinwalla A."/>
            <person name="Mardis E.R."/>
            <person name="Wilson R.K."/>
        </authorList>
    </citation>
    <scope>NUCLEOTIDE SEQUENCE [LARGE SCALE GENOMIC DNA]</scope>
    <source>
        <strain evidence="3">DSM 14600</strain>
    </source>
</reference>
<protein>
    <submittedName>
        <fullName evidence="3">LysM domain protein</fullName>
    </submittedName>
</protein>
<dbReference type="SUPFAM" id="SSF54106">
    <property type="entry name" value="LysM domain"/>
    <property type="match status" value="1"/>
</dbReference>
<dbReference type="RefSeq" id="WP_006906174.1">
    <property type="nucleotide sequence ID" value="NZ_GG665866.1"/>
</dbReference>
<dbReference type="SMART" id="SM00257">
    <property type="entry name" value="LysM"/>
    <property type="match status" value="1"/>
</dbReference>
<dbReference type="PROSITE" id="PS51782">
    <property type="entry name" value="LYSM"/>
    <property type="match status" value="1"/>
</dbReference>
<keyword evidence="4" id="KW-1185">Reference proteome</keyword>
<dbReference type="CDD" id="cd00118">
    <property type="entry name" value="LysM"/>
    <property type="match status" value="1"/>
</dbReference>
<keyword evidence="1" id="KW-0472">Membrane</keyword>
<dbReference type="Gene3D" id="3.10.350.10">
    <property type="entry name" value="LysM domain"/>
    <property type="match status" value="1"/>
</dbReference>
<proteinExistence type="predicted"/>
<organism evidence="3 4">
    <name type="scientific">Shuttleworthella satelles DSM 14600</name>
    <dbReference type="NCBI Taxonomy" id="626523"/>
    <lineage>
        <taxon>Bacteria</taxon>
        <taxon>Bacillati</taxon>
        <taxon>Bacillota</taxon>
        <taxon>Clostridia</taxon>
        <taxon>Lachnospirales</taxon>
        <taxon>Lachnospiraceae</taxon>
        <taxon>Shuttleworthella</taxon>
    </lineage>
</organism>
<evidence type="ECO:0000256" key="1">
    <source>
        <dbReference type="SAM" id="Phobius"/>
    </source>
</evidence>
<dbReference type="Proteomes" id="UP000003494">
    <property type="component" value="Unassembled WGS sequence"/>
</dbReference>
<dbReference type="InterPro" id="IPR036779">
    <property type="entry name" value="LysM_dom_sf"/>
</dbReference>